<evidence type="ECO:0000256" key="6">
    <source>
        <dbReference type="PROSITE-ProRule" id="PRU00108"/>
    </source>
</evidence>
<gene>
    <name evidence="10" type="ORF">AYI70_g9765</name>
</gene>
<feature type="compositionally biased region" description="Polar residues" evidence="8">
    <location>
        <begin position="255"/>
        <end position="265"/>
    </location>
</feature>
<dbReference type="InterPro" id="IPR009057">
    <property type="entry name" value="Homeodomain-like_sf"/>
</dbReference>
<evidence type="ECO:0000256" key="5">
    <source>
        <dbReference type="ARBA" id="ARBA00023242"/>
    </source>
</evidence>
<dbReference type="PANTHER" id="PTHR45793">
    <property type="entry name" value="HOMEOBOX PROTEIN"/>
    <property type="match status" value="1"/>
</dbReference>
<sequence>MNELKTSFYNPYQVKHRRRTTKEQFTTLENTFIVNNKPSAETRREIAQKLSMTPREVQVWFQNRRAKEKNSTEKPVYDSNNKQNSEKISQNTNIPGSKHQNNVRTQVFDSSFDGTGVAPVSADDYRLSIKNGENISYNGPFVNQSTDNSKIIDRNHYMQYNYTQKIDNLKAPNYYQKQQYNQPSNDSNYQIFSNKNPQQKNLGYLGNNPGYNPNRIVSQPQMPSFGYDISSYSIDNFDQRNSSNLKRTSQDHQRLPNTANGTSMYLNEPEDYSRVINTNFDTPENSAFQKSNDFSNIQVINRINNNNNRSNDFDPYFLGVYDRKQPMSAGPFLDDQKSFNYRMYESPYDPRNNLISFDSPNIPNLGLNNSTLTQMDVNHNPSMIKQGSDLTLYGSFNSDKGNNSLRQNSSKQTFKCDHQTSNLTTVEEISTELQNSSLKKSYSINKLGKNKSSSVFNSRKNSVKKPPPIDTTLYDNQQHHTTNNIRIDGPSNINHEYPSSANILTAESFSRGYCYGIDYKNGQPTNAVNISNENDDIQRGFSFQMNK</sequence>
<evidence type="ECO:0000256" key="2">
    <source>
        <dbReference type="ARBA" id="ARBA00022473"/>
    </source>
</evidence>
<dbReference type="STRING" id="133412.A0A1R1X9R1"/>
<dbReference type="GO" id="GO:0000981">
    <property type="term" value="F:DNA-binding transcription factor activity, RNA polymerase II-specific"/>
    <property type="evidence" value="ECO:0007669"/>
    <property type="project" value="InterPro"/>
</dbReference>
<accession>A0A1R1X9R1</accession>
<evidence type="ECO:0000256" key="7">
    <source>
        <dbReference type="RuleBase" id="RU000682"/>
    </source>
</evidence>
<feature type="region of interest" description="Disordered" evidence="8">
    <location>
        <begin position="240"/>
        <end position="267"/>
    </location>
</feature>
<dbReference type="AlphaFoldDB" id="A0A1R1X9R1"/>
<evidence type="ECO:0000313" key="10">
    <source>
        <dbReference type="EMBL" id="OMJ11371.1"/>
    </source>
</evidence>
<keyword evidence="11" id="KW-1185">Reference proteome</keyword>
<comment type="subcellular location">
    <subcellularLocation>
        <location evidence="1 6 7">Nucleus</location>
    </subcellularLocation>
</comment>
<feature type="domain" description="Homeobox" evidence="9">
    <location>
        <begin position="11"/>
        <end position="71"/>
    </location>
</feature>
<feature type="compositionally biased region" description="Polar residues" evidence="8">
    <location>
        <begin position="449"/>
        <end position="460"/>
    </location>
</feature>
<dbReference type="GO" id="GO:0005634">
    <property type="term" value="C:nucleus"/>
    <property type="evidence" value="ECO:0007669"/>
    <property type="project" value="UniProtKB-SubCell"/>
</dbReference>
<protein>
    <submittedName>
        <fullName evidence="10">Homeobox protein HD-10</fullName>
    </submittedName>
</protein>
<dbReference type="InterPro" id="IPR017970">
    <property type="entry name" value="Homeobox_CS"/>
</dbReference>
<keyword evidence="5 6" id="KW-0539">Nucleus</keyword>
<dbReference type="CDD" id="cd00086">
    <property type="entry name" value="homeodomain"/>
    <property type="match status" value="1"/>
</dbReference>
<dbReference type="GO" id="GO:0000978">
    <property type="term" value="F:RNA polymerase II cis-regulatory region sequence-specific DNA binding"/>
    <property type="evidence" value="ECO:0007669"/>
    <property type="project" value="TreeGrafter"/>
</dbReference>
<evidence type="ECO:0000256" key="1">
    <source>
        <dbReference type="ARBA" id="ARBA00004123"/>
    </source>
</evidence>
<feature type="region of interest" description="Disordered" evidence="8">
    <location>
        <begin position="449"/>
        <end position="469"/>
    </location>
</feature>
<evidence type="ECO:0000259" key="9">
    <source>
        <dbReference type="PROSITE" id="PS50071"/>
    </source>
</evidence>
<keyword evidence="3 6" id="KW-0238">DNA-binding</keyword>
<evidence type="ECO:0000256" key="8">
    <source>
        <dbReference type="SAM" id="MobiDB-lite"/>
    </source>
</evidence>
<feature type="DNA-binding region" description="Homeobox" evidence="6">
    <location>
        <begin position="13"/>
        <end position="72"/>
    </location>
</feature>
<dbReference type="Pfam" id="PF00046">
    <property type="entry name" value="Homeodomain"/>
    <property type="match status" value="1"/>
</dbReference>
<keyword evidence="4 6" id="KW-0371">Homeobox</keyword>
<dbReference type="SUPFAM" id="SSF46689">
    <property type="entry name" value="Homeodomain-like"/>
    <property type="match status" value="1"/>
</dbReference>
<dbReference type="PROSITE" id="PS00027">
    <property type="entry name" value="HOMEOBOX_1"/>
    <property type="match status" value="1"/>
</dbReference>
<organism evidence="10 11">
    <name type="scientific">Smittium culicis</name>
    <dbReference type="NCBI Taxonomy" id="133412"/>
    <lineage>
        <taxon>Eukaryota</taxon>
        <taxon>Fungi</taxon>
        <taxon>Fungi incertae sedis</taxon>
        <taxon>Zoopagomycota</taxon>
        <taxon>Kickxellomycotina</taxon>
        <taxon>Harpellomycetes</taxon>
        <taxon>Harpellales</taxon>
        <taxon>Legeriomycetaceae</taxon>
        <taxon>Smittium</taxon>
    </lineage>
</organism>
<dbReference type="InterPro" id="IPR001356">
    <property type="entry name" value="HD"/>
</dbReference>
<comment type="caution">
    <text evidence="10">The sequence shown here is derived from an EMBL/GenBank/DDBJ whole genome shotgun (WGS) entry which is preliminary data.</text>
</comment>
<evidence type="ECO:0000313" key="11">
    <source>
        <dbReference type="Proteomes" id="UP000187283"/>
    </source>
</evidence>
<dbReference type="Proteomes" id="UP000187283">
    <property type="component" value="Unassembled WGS sequence"/>
</dbReference>
<name>A0A1R1X9R1_9FUNG</name>
<reference evidence="10 11" key="1">
    <citation type="submission" date="2017-01" db="EMBL/GenBank/DDBJ databases">
        <authorList>
            <person name="Mah S.A."/>
            <person name="Swanson W.J."/>
            <person name="Moy G.W."/>
            <person name="Vacquier V.D."/>
        </authorList>
    </citation>
    <scope>NUCLEOTIDE SEQUENCE [LARGE SCALE GENOMIC DNA]</scope>
    <source>
        <strain evidence="10 11">GSMNP</strain>
    </source>
</reference>
<proteinExistence type="predicted"/>
<dbReference type="OrthoDB" id="6159439at2759"/>
<dbReference type="PROSITE" id="PS50071">
    <property type="entry name" value="HOMEOBOX_2"/>
    <property type="match status" value="1"/>
</dbReference>
<keyword evidence="2" id="KW-0217">Developmental protein</keyword>
<dbReference type="SMART" id="SM00389">
    <property type="entry name" value="HOX"/>
    <property type="match status" value="1"/>
</dbReference>
<evidence type="ECO:0000256" key="3">
    <source>
        <dbReference type="ARBA" id="ARBA00023125"/>
    </source>
</evidence>
<feature type="region of interest" description="Disordered" evidence="8">
    <location>
        <begin position="63"/>
        <end position="100"/>
    </location>
</feature>
<dbReference type="PANTHER" id="PTHR45793:SF5">
    <property type="entry name" value="HOMEOTIC PROTEIN OCELLILESS"/>
    <property type="match status" value="1"/>
</dbReference>
<evidence type="ECO:0000256" key="4">
    <source>
        <dbReference type="ARBA" id="ARBA00023155"/>
    </source>
</evidence>
<dbReference type="EMBL" id="LSSN01004526">
    <property type="protein sequence ID" value="OMJ11371.1"/>
    <property type="molecule type" value="Genomic_DNA"/>
</dbReference>
<feature type="compositionally biased region" description="Polar residues" evidence="8">
    <location>
        <begin position="78"/>
        <end position="100"/>
    </location>
</feature>
<dbReference type="Gene3D" id="1.10.10.60">
    <property type="entry name" value="Homeodomain-like"/>
    <property type="match status" value="1"/>
</dbReference>